<dbReference type="EMBL" id="NRRE01000027">
    <property type="protein sequence ID" value="MBK1698341.1"/>
    <property type="molecule type" value="Genomic_DNA"/>
</dbReference>
<evidence type="ECO:0000256" key="8">
    <source>
        <dbReference type="ARBA" id="ARBA00023136"/>
    </source>
</evidence>
<feature type="transmembrane region" description="Helical" evidence="9">
    <location>
        <begin position="189"/>
        <end position="209"/>
    </location>
</feature>
<dbReference type="PIRSF" id="PIRSF005355">
    <property type="entry name" value="UBIAD1"/>
    <property type="match status" value="1"/>
</dbReference>
<dbReference type="InterPro" id="IPR026046">
    <property type="entry name" value="UBIAD1"/>
</dbReference>
<evidence type="ECO:0000256" key="5">
    <source>
        <dbReference type="ARBA" id="ARBA00022679"/>
    </source>
</evidence>
<feature type="transmembrane region" description="Helical" evidence="9">
    <location>
        <begin position="119"/>
        <end position="152"/>
    </location>
</feature>
<dbReference type="Gene3D" id="1.10.357.140">
    <property type="entry name" value="UbiA prenyltransferase"/>
    <property type="match status" value="1"/>
</dbReference>
<evidence type="ECO:0000313" key="10">
    <source>
        <dbReference type="EMBL" id="MBK1698341.1"/>
    </source>
</evidence>
<keyword evidence="11" id="KW-1185">Reference proteome</keyword>
<dbReference type="GO" id="GO:0042371">
    <property type="term" value="P:vitamin K biosynthetic process"/>
    <property type="evidence" value="ECO:0007669"/>
    <property type="project" value="TreeGrafter"/>
</dbReference>
<keyword evidence="7 9" id="KW-1133">Transmembrane helix</keyword>
<dbReference type="GO" id="GO:0016020">
    <property type="term" value="C:membrane"/>
    <property type="evidence" value="ECO:0007669"/>
    <property type="project" value="UniProtKB-SubCell"/>
</dbReference>
<keyword evidence="6 9" id="KW-0812">Transmembrane</keyword>
<evidence type="ECO:0000256" key="3">
    <source>
        <dbReference type="ARBA" id="ARBA00022428"/>
    </source>
</evidence>
<comment type="caution">
    <text evidence="10">The sequence shown here is derived from an EMBL/GenBank/DDBJ whole genome shotgun (WGS) entry which is preliminary data.</text>
</comment>
<gene>
    <name evidence="10" type="ORF">CKO21_13925</name>
</gene>
<dbReference type="InterPro" id="IPR044878">
    <property type="entry name" value="UbiA_sf"/>
</dbReference>
<keyword evidence="5" id="KW-0808">Transferase</keyword>
<reference evidence="10" key="1">
    <citation type="submission" date="2017-08" db="EMBL/GenBank/DDBJ databases">
        <authorList>
            <person name="Imhoff J.F."/>
            <person name="Rahn T."/>
            <person name="Kuenzel S."/>
            <person name="Neulinger S.C."/>
        </authorList>
    </citation>
    <scope>NUCLEOTIDE SEQUENCE</scope>
    <source>
        <strain evidence="10">DSM 9154</strain>
    </source>
</reference>
<evidence type="ECO:0000313" key="11">
    <source>
        <dbReference type="Proteomes" id="UP000778970"/>
    </source>
</evidence>
<dbReference type="AlphaFoldDB" id="A0A934QK42"/>
<dbReference type="Proteomes" id="UP000778970">
    <property type="component" value="Unassembled WGS sequence"/>
</dbReference>
<protein>
    <submittedName>
        <fullName evidence="10">Prenyltransferase</fullName>
    </submittedName>
</protein>
<dbReference type="PANTHER" id="PTHR13929">
    <property type="entry name" value="1,4-DIHYDROXY-2-NAPHTHOATE OCTAPRENYLTRANSFERASE"/>
    <property type="match status" value="1"/>
</dbReference>
<keyword evidence="4" id="KW-1003">Cell membrane</keyword>
<proteinExistence type="predicted"/>
<name>A0A934QK42_9PROT</name>
<reference evidence="10" key="2">
    <citation type="journal article" date="2020" name="Microorganisms">
        <title>Osmotic Adaptation and Compatible Solute Biosynthesis of Phototrophic Bacteria as Revealed from Genome Analyses.</title>
        <authorList>
            <person name="Imhoff J.F."/>
            <person name="Rahn T."/>
            <person name="Kunzel S."/>
            <person name="Keller A."/>
            <person name="Neulinger S.C."/>
        </authorList>
    </citation>
    <scope>NUCLEOTIDE SEQUENCE</scope>
    <source>
        <strain evidence="10">DSM 9154</strain>
    </source>
</reference>
<feature type="transmembrane region" description="Helical" evidence="9">
    <location>
        <begin position="239"/>
        <end position="260"/>
    </location>
</feature>
<feature type="transmembrane region" description="Helical" evidence="9">
    <location>
        <begin position="164"/>
        <end position="183"/>
    </location>
</feature>
<organism evidence="10 11">
    <name type="scientific">Rhodovibrio salinarum</name>
    <dbReference type="NCBI Taxonomy" id="1087"/>
    <lineage>
        <taxon>Bacteria</taxon>
        <taxon>Pseudomonadati</taxon>
        <taxon>Pseudomonadota</taxon>
        <taxon>Alphaproteobacteria</taxon>
        <taxon>Rhodospirillales</taxon>
        <taxon>Rhodovibrionaceae</taxon>
        <taxon>Rhodovibrio</taxon>
    </lineage>
</organism>
<comment type="subcellular location">
    <subcellularLocation>
        <location evidence="1">Membrane</location>
        <topology evidence="1">Multi-pass membrane protein</topology>
    </subcellularLocation>
</comment>
<evidence type="ECO:0000256" key="4">
    <source>
        <dbReference type="ARBA" id="ARBA00022475"/>
    </source>
</evidence>
<sequence>MAIEPSWEALGGDRPHQVAKRLLLATRPPFMSASALPVLLGTAYGAQHALGFAGVAFLLAMAATLLVTAAANVLNDVYDDISGTDPDNDSRLHPFTGGSRFIQNGVMSRYQMARWGATLAGASVVLGLLLTALAGIEVLAFGAIGLGLALAYSMPPLHFANRGLGELTVGTAFGLLPVVGAYWLQTGLISWAAVLISLPVACWVVNILLGNEIPDIRSDGQAGKRTLAVRLGPKGTHMAYLAVHTVAAIATSVAALVGLLPIWTPLLPVAIAVIAPFATRGLPKVNDPDAMTGGIKFSMLAHNAGTVWLTGCALAA</sequence>
<dbReference type="PANTHER" id="PTHR13929:SF0">
    <property type="entry name" value="UBIA PRENYLTRANSFERASE DOMAIN-CONTAINING PROTEIN 1"/>
    <property type="match status" value="1"/>
</dbReference>
<keyword evidence="3" id="KW-0474">Menaquinone biosynthesis</keyword>
<dbReference type="InterPro" id="IPR000537">
    <property type="entry name" value="UbiA_prenyltransferase"/>
</dbReference>
<evidence type="ECO:0000256" key="7">
    <source>
        <dbReference type="ARBA" id="ARBA00022989"/>
    </source>
</evidence>
<evidence type="ECO:0000256" key="6">
    <source>
        <dbReference type="ARBA" id="ARBA00022692"/>
    </source>
</evidence>
<evidence type="ECO:0000256" key="1">
    <source>
        <dbReference type="ARBA" id="ARBA00004141"/>
    </source>
</evidence>
<dbReference type="RefSeq" id="WP_051431965.1">
    <property type="nucleotide sequence ID" value="NZ_NRRE01000027.1"/>
</dbReference>
<dbReference type="Pfam" id="PF01040">
    <property type="entry name" value="UbiA"/>
    <property type="match status" value="1"/>
</dbReference>
<feature type="transmembrane region" description="Helical" evidence="9">
    <location>
        <begin position="49"/>
        <end position="71"/>
    </location>
</feature>
<accession>A0A934QK42</accession>
<comment type="pathway">
    <text evidence="2">Quinol/quinone metabolism; menaquinone biosynthesis.</text>
</comment>
<dbReference type="GO" id="GO:0004659">
    <property type="term" value="F:prenyltransferase activity"/>
    <property type="evidence" value="ECO:0007669"/>
    <property type="project" value="InterPro"/>
</dbReference>
<evidence type="ECO:0000256" key="9">
    <source>
        <dbReference type="SAM" id="Phobius"/>
    </source>
</evidence>
<keyword evidence="8 9" id="KW-0472">Membrane</keyword>
<evidence type="ECO:0000256" key="2">
    <source>
        <dbReference type="ARBA" id="ARBA00004863"/>
    </source>
</evidence>
<dbReference type="CDD" id="cd13962">
    <property type="entry name" value="PT_UbiA_UBIAD1"/>
    <property type="match status" value="1"/>
</dbReference>
<dbReference type="GO" id="GO:0009234">
    <property type="term" value="P:menaquinone biosynthetic process"/>
    <property type="evidence" value="ECO:0007669"/>
    <property type="project" value="UniProtKB-KW"/>
</dbReference>